<protein>
    <recommendedName>
        <fullName evidence="1">DNA-directed RNA polymerase</fullName>
        <ecNumber evidence="1">2.7.7.6</ecNumber>
    </recommendedName>
</protein>
<evidence type="ECO:0000256" key="5">
    <source>
        <dbReference type="ARBA" id="ARBA00023163"/>
    </source>
</evidence>
<dbReference type="InterPro" id="IPR044893">
    <property type="entry name" value="RNA_pol_Rpb1_clamp_domain"/>
</dbReference>
<accession>A0A0G1IF34</accession>
<evidence type="ECO:0000313" key="6">
    <source>
        <dbReference type="EMBL" id="KKT21779.1"/>
    </source>
</evidence>
<dbReference type="Gene3D" id="4.10.860.120">
    <property type="entry name" value="RNA polymerase II, clamp domain"/>
    <property type="match status" value="1"/>
</dbReference>
<dbReference type="Proteomes" id="UP000033831">
    <property type="component" value="Unassembled WGS sequence"/>
</dbReference>
<feature type="non-terminal residue" evidence="6">
    <location>
        <position position="45"/>
    </location>
</feature>
<keyword evidence="4" id="KW-0548">Nucleotidyltransferase</keyword>
<keyword evidence="5" id="KW-0804">Transcription</keyword>
<name>A0A0G1IF34_9BACT</name>
<evidence type="ECO:0000256" key="3">
    <source>
        <dbReference type="ARBA" id="ARBA00022679"/>
    </source>
</evidence>
<reference evidence="6 7" key="1">
    <citation type="journal article" date="2015" name="Nature">
        <title>rRNA introns, odd ribosomes, and small enigmatic genomes across a large radiation of phyla.</title>
        <authorList>
            <person name="Brown C.T."/>
            <person name="Hug L.A."/>
            <person name="Thomas B.C."/>
            <person name="Sharon I."/>
            <person name="Castelle C.J."/>
            <person name="Singh A."/>
            <person name="Wilkins M.J."/>
            <person name="Williams K.H."/>
            <person name="Banfield J.F."/>
        </authorList>
    </citation>
    <scope>NUCLEOTIDE SEQUENCE [LARGE SCALE GENOMIC DNA]</scope>
</reference>
<dbReference type="EMBL" id="LCGX01000055">
    <property type="protein sequence ID" value="KKT21779.1"/>
    <property type="molecule type" value="Genomic_DNA"/>
</dbReference>
<dbReference type="SUPFAM" id="SSF64484">
    <property type="entry name" value="beta and beta-prime subunits of DNA dependent RNA-polymerase"/>
    <property type="match status" value="1"/>
</dbReference>
<evidence type="ECO:0000313" key="7">
    <source>
        <dbReference type="Proteomes" id="UP000033831"/>
    </source>
</evidence>
<dbReference type="GO" id="GO:0000428">
    <property type="term" value="C:DNA-directed RNA polymerase complex"/>
    <property type="evidence" value="ECO:0007669"/>
    <property type="project" value="UniProtKB-KW"/>
</dbReference>
<evidence type="ECO:0000256" key="1">
    <source>
        <dbReference type="ARBA" id="ARBA00012418"/>
    </source>
</evidence>
<keyword evidence="2 6" id="KW-0240">DNA-directed RNA polymerase</keyword>
<dbReference type="GO" id="GO:0003899">
    <property type="term" value="F:DNA-directed RNA polymerase activity"/>
    <property type="evidence" value="ECO:0007669"/>
    <property type="project" value="UniProtKB-EC"/>
</dbReference>
<evidence type="ECO:0000256" key="2">
    <source>
        <dbReference type="ARBA" id="ARBA00022478"/>
    </source>
</evidence>
<comment type="caution">
    <text evidence="6">The sequence shown here is derived from an EMBL/GenBank/DDBJ whole genome shotgun (WGS) entry which is preliminary data.</text>
</comment>
<gene>
    <name evidence="6" type="ORF">UW07_C0055G0001</name>
</gene>
<dbReference type="AlphaFoldDB" id="A0A0G1IF34"/>
<organism evidence="6 7">
    <name type="scientific">Candidatus Nomurabacteria bacterium GW2011_GWF2_43_8</name>
    <dbReference type="NCBI Taxonomy" id="1618779"/>
    <lineage>
        <taxon>Bacteria</taxon>
        <taxon>Candidatus Nomuraibacteriota</taxon>
    </lineage>
</organism>
<dbReference type="EC" id="2.7.7.6" evidence="1"/>
<proteinExistence type="predicted"/>
<evidence type="ECO:0000256" key="4">
    <source>
        <dbReference type="ARBA" id="ARBA00022695"/>
    </source>
</evidence>
<keyword evidence="3" id="KW-0808">Transferase</keyword>
<sequence>MKTLNTTEFDKITLRLASPEQIKEWSFGEVTKPETINYRTGRSER</sequence>